<comment type="function">
    <text evidence="5 6">Structural component of flagellum, the bacterial motility apparatus. Part of the rod structure of flagellar basal body.</text>
</comment>
<keyword evidence="4 6" id="KW-0975">Bacterial flagellum</keyword>
<dbReference type="PIRSF" id="PIRSF002889">
    <property type="entry name" value="Rod_FlgB"/>
    <property type="match status" value="1"/>
</dbReference>
<name>A0A024HFU0_PSEKB</name>
<keyword evidence="8" id="KW-0969">Cilium</keyword>
<keyword evidence="9" id="KW-1185">Reference proteome</keyword>
<dbReference type="PROSITE" id="PS00588">
    <property type="entry name" value="FLAGELLA_BB_ROD"/>
    <property type="match status" value="1"/>
</dbReference>
<dbReference type="PATRIC" id="fig|1301098.3.peg.2555"/>
<accession>A0A024HFU0</accession>
<evidence type="ECO:0000313" key="9">
    <source>
        <dbReference type="Proteomes" id="UP000025241"/>
    </source>
</evidence>
<keyword evidence="8" id="KW-0966">Cell projection</keyword>
<evidence type="ECO:0000259" key="7">
    <source>
        <dbReference type="Pfam" id="PF00460"/>
    </source>
</evidence>
<dbReference type="NCBIfam" id="TIGR01396">
    <property type="entry name" value="FlgB"/>
    <property type="match status" value="1"/>
</dbReference>
<comment type="subunit">
    <text evidence="6">The basal body constitutes a major portion of the flagellar organelle and consists of a number of rings mounted on a central rod.</text>
</comment>
<feature type="domain" description="Flagellar basal body rod protein N-terminal" evidence="7">
    <location>
        <begin position="11"/>
        <end position="38"/>
    </location>
</feature>
<dbReference type="RefSeq" id="WP_043252174.1">
    <property type="nucleotide sequence ID" value="NZ_HG322950.1"/>
</dbReference>
<dbReference type="GO" id="GO:0030694">
    <property type="term" value="C:bacterial-type flagellum basal body, rod"/>
    <property type="evidence" value="ECO:0007669"/>
    <property type="project" value="InterPro"/>
</dbReference>
<dbReference type="eggNOG" id="COG1815">
    <property type="taxonomic scope" value="Bacteria"/>
</dbReference>
<dbReference type="Proteomes" id="UP000025241">
    <property type="component" value="Chromosome I"/>
</dbReference>
<organism evidence="8 9">
    <name type="scientific">Pseudomonas knackmussii (strain DSM 6978 / CCUG 54928 / LMG 23759 / B13)</name>
    <dbReference type="NCBI Taxonomy" id="1301098"/>
    <lineage>
        <taxon>Bacteria</taxon>
        <taxon>Pseudomonadati</taxon>
        <taxon>Pseudomonadota</taxon>
        <taxon>Gammaproteobacteria</taxon>
        <taxon>Pseudomonadales</taxon>
        <taxon>Pseudomonadaceae</taxon>
        <taxon>Pseudomonas</taxon>
    </lineage>
</organism>
<evidence type="ECO:0000256" key="2">
    <source>
        <dbReference type="ARBA" id="ARBA00009677"/>
    </source>
</evidence>
<evidence type="ECO:0000256" key="3">
    <source>
        <dbReference type="ARBA" id="ARBA00014376"/>
    </source>
</evidence>
<sequence>MSIRVEESLGVHIRALQVRGERSEILAANLANQDTPGFLARDIDFAGEMQRLDPQGADADLVSADSPAQLKYRIPNQPSEDGNTVEQGVEQAEFSRNAMGFQTSLTFLGMQFRGLKQAIEGH</sequence>
<dbReference type="InterPro" id="IPR001444">
    <property type="entry name" value="Flag_bb_rod_N"/>
</dbReference>
<protein>
    <recommendedName>
        <fullName evidence="3 6">Flagellar basal body rod protein FlgB</fullName>
    </recommendedName>
</protein>
<comment type="similarity">
    <text evidence="2 6">Belongs to the flagella basal body rod proteins family.</text>
</comment>
<dbReference type="InterPro" id="IPR006300">
    <property type="entry name" value="FlgB"/>
</dbReference>
<evidence type="ECO:0000256" key="5">
    <source>
        <dbReference type="ARBA" id="ARBA00024934"/>
    </source>
</evidence>
<dbReference type="KEGG" id="pkc:PKB_2548"/>
<comment type="subcellular location">
    <subcellularLocation>
        <location evidence="1 6">Bacterial flagellum basal body</location>
    </subcellularLocation>
</comment>
<dbReference type="AlphaFoldDB" id="A0A024HFU0"/>
<dbReference type="OrthoDB" id="9788334at2"/>
<reference evidence="8 9" key="2">
    <citation type="submission" date="2014-05" db="EMBL/GenBank/DDBJ databases">
        <title>Genome sequence of the 3-chlorobenzoate degrading bacterium Pseudomonas knackmussii B13 shows multiple evidence for horizontal gene transfer.</title>
        <authorList>
            <person name="Miyazaki R."/>
            <person name="Bertelli C."/>
            <person name="Falquet L."/>
            <person name="Robinson-Rechavi M."/>
            <person name="Gharib W."/>
            <person name="Roy S."/>
            <person name="Van der Meer J.R."/>
        </authorList>
    </citation>
    <scope>NUCLEOTIDE SEQUENCE [LARGE SCALE GENOMIC DNA]</scope>
    <source>
        <strain evidence="8 9">B13</strain>
    </source>
</reference>
<evidence type="ECO:0000313" key="8">
    <source>
        <dbReference type="EMBL" id="CDF83895.1"/>
    </source>
</evidence>
<dbReference type="EMBL" id="HG322950">
    <property type="protein sequence ID" value="CDF83895.1"/>
    <property type="molecule type" value="Genomic_DNA"/>
</dbReference>
<dbReference type="HOGENOM" id="CLU_125463_1_0_6"/>
<evidence type="ECO:0000256" key="1">
    <source>
        <dbReference type="ARBA" id="ARBA00004117"/>
    </source>
</evidence>
<evidence type="ECO:0000256" key="4">
    <source>
        <dbReference type="ARBA" id="ARBA00023143"/>
    </source>
</evidence>
<proteinExistence type="inferred from homology"/>
<dbReference type="GO" id="GO:0071973">
    <property type="term" value="P:bacterial-type flagellum-dependent cell motility"/>
    <property type="evidence" value="ECO:0007669"/>
    <property type="project" value="InterPro"/>
</dbReference>
<dbReference type="STRING" id="1301098.PKB_2548"/>
<dbReference type="Pfam" id="PF00460">
    <property type="entry name" value="Flg_bb_rod"/>
    <property type="match status" value="1"/>
</dbReference>
<gene>
    <name evidence="8" type="primary">flgb3</name>
    <name evidence="8" type="ORF">PKB_2548</name>
</gene>
<dbReference type="InterPro" id="IPR019776">
    <property type="entry name" value="Flagellar_basal_body_rod_CS"/>
</dbReference>
<reference evidence="8 9" key="1">
    <citation type="submission" date="2013-03" db="EMBL/GenBank/DDBJ databases">
        <authorList>
            <person name="Linke B."/>
        </authorList>
    </citation>
    <scope>NUCLEOTIDE SEQUENCE [LARGE SCALE GENOMIC DNA]</scope>
    <source>
        <strain evidence="8 9">B13</strain>
    </source>
</reference>
<keyword evidence="8" id="KW-0282">Flagellum</keyword>
<evidence type="ECO:0000256" key="6">
    <source>
        <dbReference type="PIRNR" id="PIRNR002889"/>
    </source>
</evidence>